<protein>
    <submittedName>
        <fullName evidence="1">Uncharacterized protein</fullName>
    </submittedName>
</protein>
<sequence length="52" mass="6096">MLLQSKFKELLNSVEEKAPDFSHFYQIEYLDIYLKLSFHVSSIESNTKAIEA</sequence>
<organism evidence="1 2">
    <name type="scientific">Leptospira kirschneri str. H1</name>
    <dbReference type="NCBI Taxonomy" id="1049966"/>
    <lineage>
        <taxon>Bacteria</taxon>
        <taxon>Pseudomonadati</taxon>
        <taxon>Spirochaetota</taxon>
        <taxon>Spirochaetia</taxon>
        <taxon>Leptospirales</taxon>
        <taxon>Leptospiraceae</taxon>
        <taxon>Leptospira</taxon>
    </lineage>
</organism>
<evidence type="ECO:0000313" key="2">
    <source>
        <dbReference type="Proteomes" id="UP000006253"/>
    </source>
</evidence>
<gene>
    <name evidence="1" type="ORF">LEP1GSC081_1549</name>
</gene>
<evidence type="ECO:0000313" key="1">
    <source>
        <dbReference type="EMBL" id="EKO14926.1"/>
    </source>
</evidence>
<comment type="caution">
    <text evidence="1">The sequence shown here is derived from an EMBL/GenBank/DDBJ whole genome shotgun (WGS) entry which is preliminary data.</text>
</comment>
<accession>A0A0E2B105</accession>
<reference evidence="1 2" key="1">
    <citation type="submission" date="2012-10" db="EMBL/GenBank/DDBJ databases">
        <authorList>
            <person name="Harkins D.M."/>
            <person name="Durkin A.S."/>
            <person name="Brinkac L.M."/>
            <person name="Selengut J.D."/>
            <person name="Sanka R."/>
            <person name="DePew J."/>
            <person name="Purushe J."/>
            <person name="Peacock S.J."/>
            <person name="Thaipadungpanit J."/>
            <person name="Wuthiekanun V.W."/>
            <person name="Day N.P."/>
            <person name="Vinetz J.M."/>
            <person name="Sutton G.G."/>
            <person name="Nelson W.C."/>
            <person name="Fouts D.E."/>
        </authorList>
    </citation>
    <scope>NUCLEOTIDE SEQUENCE [LARGE SCALE GENOMIC DNA]</scope>
    <source>
        <strain evidence="1 2">H1</strain>
    </source>
</reference>
<name>A0A0E2B105_9LEPT</name>
<proteinExistence type="predicted"/>
<dbReference type="EMBL" id="AHMY02000051">
    <property type="protein sequence ID" value="EKO14926.1"/>
    <property type="molecule type" value="Genomic_DNA"/>
</dbReference>
<dbReference type="Proteomes" id="UP000006253">
    <property type="component" value="Unassembled WGS sequence"/>
</dbReference>
<dbReference type="AlphaFoldDB" id="A0A0E2B105"/>